<dbReference type="GO" id="GO:0009166">
    <property type="term" value="P:nucleotide catabolic process"/>
    <property type="evidence" value="ECO:0007669"/>
    <property type="project" value="InterPro"/>
</dbReference>
<keyword evidence="3" id="KW-1185">Reference proteome</keyword>
<gene>
    <name evidence="2" type="ORF">VQ02_34190</name>
</gene>
<proteinExistence type="predicted"/>
<dbReference type="Pfam" id="PF02872">
    <property type="entry name" value="5_nucleotid_C"/>
    <property type="match status" value="1"/>
</dbReference>
<sequence>MVAVSVGDAPLDPARTYTVAANNFMLGGGNDYGMLADGQTLVGATDGTLVATVVMSYIRANAPLTIETGRLTIR</sequence>
<evidence type="ECO:0000259" key="1">
    <source>
        <dbReference type="Pfam" id="PF02872"/>
    </source>
</evidence>
<organism evidence="2 3">
    <name type="scientific">Methylobacterium variabile</name>
    <dbReference type="NCBI Taxonomy" id="298794"/>
    <lineage>
        <taxon>Bacteria</taxon>
        <taxon>Pseudomonadati</taxon>
        <taxon>Pseudomonadota</taxon>
        <taxon>Alphaproteobacteria</taxon>
        <taxon>Hyphomicrobiales</taxon>
        <taxon>Methylobacteriaceae</taxon>
        <taxon>Methylobacterium</taxon>
    </lineage>
</organism>
<dbReference type="InterPro" id="IPR036907">
    <property type="entry name" value="5'-Nucleotdase_C_sf"/>
</dbReference>
<reference evidence="2 3" key="1">
    <citation type="submission" date="2015-03" db="EMBL/GenBank/DDBJ databases">
        <title>Genome sequencing of Methylobacterium variabile DSM 16961.</title>
        <authorList>
            <person name="Chaudhry V."/>
            <person name="Patil P.B."/>
        </authorList>
    </citation>
    <scope>NUCLEOTIDE SEQUENCE [LARGE SCALE GENOMIC DNA]</scope>
    <source>
        <strain evidence="2 3">DSM 16961</strain>
    </source>
</reference>
<dbReference type="PATRIC" id="fig|298794.3.peg.6070"/>
<dbReference type="GO" id="GO:0016787">
    <property type="term" value="F:hydrolase activity"/>
    <property type="evidence" value="ECO:0007669"/>
    <property type="project" value="InterPro"/>
</dbReference>
<dbReference type="AlphaFoldDB" id="A0A0J6RYN2"/>
<accession>A0A0J6RYN2</accession>
<dbReference type="Proteomes" id="UP000035955">
    <property type="component" value="Unassembled WGS sequence"/>
</dbReference>
<evidence type="ECO:0000313" key="2">
    <source>
        <dbReference type="EMBL" id="KMO26418.1"/>
    </source>
</evidence>
<comment type="caution">
    <text evidence="2">The sequence shown here is derived from an EMBL/GenBank/DDBJ whole genome shotgun (WGS) entry which is preliminary data.</text>
</comment>
<dbReference type="SUPFAM" id="SSF55816">
    <property type="entry name" value="5'-nucleotidase (syn. UDP-sugar hydrolase), C-terminal domain"/>
    <property type="match status" value="1"/>
</dbReference>
<dbReference type="EMBL" id="LABY01000496">
    <property type="protein sequence ID" value="KMO26418.1"/>
    <property type="molecule type" value="Genomic_DNA"/>
</dbReference>
<protein>
    <recommendedName>
        <fullName evidence="1">5'-Nucleotidase C-terminal domain-containing protein</fullName>
    </recommendedName>
</protein>
<feature type="domain" description="5'-Nucleotidase C-terminal" evidence="1">
    <location>
        <begin position="4"/>
        <end position="36"/>
    </location>
</feature>
<evidence type="ECO:0000313" key="3">
    <source>
        <dbReference type="Proteomes" id="UP000035955"/>
    </source>
</evidence>
<name>A0A0J6RYN2_9HYPH</name>
<dbReference type="InterPro" id="IPR008334">
    <property type="entry name" value="5'-Nucleotdase_C"/>
</dbReference>
<dbReference type="Gene3D" id="3.90.780.10">
    <property type="entry name" value="5'-Nucleotidase, C-terminal domain"/>
    <property type="match status" value="1"/>
</dbReference>